<organism evidence="1 2">
    <name type="scientific">Flavobacterium rivulicola</name>
    <dbReference type="NCBI Taxonomy" id="2732161"/>
    <lineage>
        <taxon>Bacteria</taxon>
        <taxon>Pseudomonadati</taxon>
        <taxon>Bacteroidota</taxon>
        <taxon>Flavobacteriia</taxon>
        <taxon>Flavobacteriales</taxon>
        <taxon>Flavobacteriaceae</taxon>
        <taxon>Flavobacterium</taxon>
    </lineage>
</organism>
<sequence length="224" mass="26386">MITKEALVFLEDLIANNNTDWMHANKKRYENYKKDYHNFIASLLAEMKPLDKTLEPLEVKNCTFRINRDIRFSKDKSPYKTNMGVWFTQNKFRKNSPGYYVHFEKGNSFIAGGVWCPEPDELKRIRKEIAFFHEDLDKIVNDKNFKKEFKEMTRDESNTLKKAPKDFDPNHPAIEFLKLKSFTASTKIDDALFTDKNFSKIVAQKLIALKPLNDFLNRALETED</sequence>
<dbReference type="RefSeq" id="WP_171222423.1">
    <property type="nucleotide sequence ID" value="NZ_CP121446.1"/>
</dbReference>
<dbReference type="PANTHER" id="PTHR36452">
    <property type="entry name" value="CHROMOSOME 12, WHOLE GENOME SHOTGUN SEQUENCE"/>
    <property type="match status" value="1"/>
</dbReference>
<gene>
    <name evidence="1" type="ORF">HKT18_08460</name>
</gene>
<dbReference type="InterPro" id="IPR012808">
    <property type="entry name" value="CHP02453"/>
</dbReference>
<protein>
    <submittedName>
        <fullName evidence="1">DUF2461 domain-containing protein</fullName>
    </submittedName>
</protein>
<dbReference type="Proteomes" id="UP000536509">
    <property type="component" value="Unassembled WGS sequence"/>
</dbReference>
<dbReference type="AlphaFoldDB" id="A0A7Y3VZ73"/>
<dbReference type="Pfam" id="PF09365">
    <property type="entry name" value="DUF2461"/>
    <property type="match status" value="1"/>
</dbReference>
<evidence type="ECO:0000313" key="2">
    <source>
        <dbReference type="Proteomes" id="UP000536509"/>
    </source>
</evidence>
<accession>A0A7Y3VZ73</accession>
<proteinExistence type="predicted"/>
<dbReference type="NCBIfam" id="TIGR02453">
    <property type="entry name" value="TIGR02453 family protein"/>
    <property type="match status" value="1"/>
</dbReference>
<evidence type="ECO:0000313" key="1">
    <source>
        <dbReference type="EMBL" id="NNT72242.1"/>
    </source>
</evidence>
<dbReference type="PIRSF" id="PIRSF028451">
    <property type="entry name" value="UCP028451"/>
    <property type="match status" value="1"/>
</dbReference>
<dbReference type="EMBL" id="JABEVX010000004">
    <property type="protein sequence ID" value="NNT72242.1"/>
    <property type="molecule type" value="Genomic_DNA"/>
</dbReference>
<comment type="caution">
    <text evidence="1">The sequence shown here is derived from an EMBL/GenBank/DDBJ whole genome shotgun (WGS) entry which is preliminary data.</text>
</comment>
<reference evidence="1 2" key="1">
    <citation type="submission" date="2020-05" db="EMBL/GenBank/DDBJ databases">
        <title>Draft genome of Flavobacterium sp. IMCC34852.</title>
        <authorList>
            <person name="Song J."/>
            <person name="Cho J.-C."/>
        </authorList>
    </citation>
    <scope>NUCLEOTIDE SEQUENCE [LARGE SCALE GENOMIC DNA]</scope>
    <source>
        <strain evidence="1 2">IMCC34852</strain>
    </source>
</reference>
<dbReference type="PANTHER" id="PTHR36452:SF1">
    <property type="entry name" value="DUF2461 DOMAIN-CONTAINING PROTEIN"/>
    <property type="match status" value="1"/>
</dbReference>
<keyword evidence="2" id="KW-1185">Reference proteome</keyword>
<name>A0A7Y3VZ73_9FLAO</name>
<dbReference type="InterPro" id="IPR015996">
    <property type="entry name" value="UCP028451"/>
</dbReference>